<name>A0A2H3CW56_ARMGA</name>
<sequence>MSVMVNYSHPANIPRHSAILSPNIVPFCACASNPQASGLMLKSLATSTMTYCRLAKHLVQVGGRIERDRINEGDGEKDAPSPKPLLSPLPLPTFVPRKHTILRSNNVLLNMRKRSRWGGFAPTSCMNIGYYYQRGNSIYDVDLMGRVRRATSPCPNSTPFSSPLLGTKQGQPEIRWKEAFRSMSDGPNSRGYQHQIPPATEMAHETVFI</sequence>
<feature type="region of interest" description="Disordered" evidence="1">
    <location>
        <begin position="66"/>
        <end position="89"/>
    </location>
</feature>
<dbReference type="EMBL" id="KZ293772">
    <property type="protein sequence ID" value="PBK79536.1"/>
    <property type="molecule type" value="Genomic_DNA"/>
</dbReference>
<dbReference type="InParanoid" id="A0A2H3CW56"/>
<reference evidence="3" key="1">
    <citation type="journal article" date="2017" name="Nat. Ecol. Evol.">
        <title>Genome expansion and lineage-specific genetic innovations in the forest pathogenic fungi Armillaria.</title>
        <authorList>
            <person name="Sipos G."/>
            <person name="Prasanna A.N."/>
            <person name="Walter M.C."/>
            <person name="O'Connor E."/>
            <person name="Balint B."/>
            <person name="Krizsan K."/>
            <person name="Kiss B."/>
            <person name="Hess J."/>
            <person name="Varga T."/>
            <person name="Slot J."/>
            <person name="Riley R."/>
            <person name="Boka B."/>
            <person name="Rigling D."/>
            <person name="Barry K."/>
            <person name="Lee J."/>
            <person name="Mihaltcheva S."/>
            <person name="LaButti K."/>
            <person name="Lipzen A."/>
            <person name="Waldron R."/>
            <person name="Moloney N.M."/>
            <person name="Sperisen C."/>
            <person name="Kredics L."/>
            <person name="Vagvoelgyi C."/>
            <person name="Patrignani A."/>
            <person name="Fitzpatrick D."/>
            <person name="Nagy I."/>
            <person name="Doyle S."/>
            <person name="Anderson J.B."/>
            <person name="Grigoriev I.V."/>
            <person name="Gueldener U."/>
            <person name="Muensterkoetter M."/>
            <person name="Nagy L.G."/>
        </authorList>
    </citation>
    <scope>NUCLEOTIDE SEQUENCE [LARGE SCALE GENOMIC DNA]</scope>
    <source>
        <strain evidence="3">Ar21-2</strain>
    </source>
</reference>
<keyword evidence="3" id="KW-1185">Reference proteome</keyword>
<feature type="compositionally biased region" description="Basic and acidic residues" evidence="1">
    <location>
        <begin position="66"/>
        <end position="80"/>
    </location>
</feature>
<evidence type="ECO:0000256" key="1">
    <source>
        <dbReference type="SAM" id="MobiDB-lite"/>
    </source>
</evidence>
<protein>
    <submittedName>
        <fullName evidence="2">Uncharacterized protein</fullName>
    </submittedName>
</protein>
<gene>
    <name evidence="2" type="ORF">ARMGADRAFT_1040746</name>
</gene>
<organism evidence="2 3">
    <name type="scientific">Armillaria gallica</name>
    <name type="common">Bulbous honey fungus</name>
    <name type="synonym">Armillaria bulbosa</name>
    <dbReference type="NCBI Taxonomy" id="47427"/>
    <lineage>
        <taxon>Eukaryota</taxon>
        <taxon>Fungi</taxon>
        <taxon>Dikarya</taxon>
        <taxon>Basidiomycota</taxon>
        <taxon>Agaricomycotina</taxon>
        <taxon>Agaricomycetes</taxon>
        <taxon>Agaricomycetidae</taxon>
        <taxon>Agaricales</taxon>
        <taxon>Marasmiineae</taxon>
        <taxon>Physalacriaceae</taxon>
        <taxon>Armillaria</taxon>
    </lineage>
</organism>
<dbReference type="Proteomes" id="UP000217790">
    <property type="component" value="Unassembled WGS sequence"/>
</dbReference>
<dbReference type="AlphaFoldDB" id="A0A2H3CW56"/>
<evidence type="ECO:0000313" key="2">
    <source>
        <dbReference type="EMBL" id="PBK79536.1"/>
    </source>
</evidence>
<accession>A0A2H3CW56</accession>
<dbReference type="OrthoDB" id="10604734at2759"/>
<evidence type="ECO:0000313" key="3">
    <source>
        <dbReference type="Proteomes" id="UP000217790"/>
    </source>
</evidence>
<proteinExistence type="predicted"/>